<gene>
    <name evidence="2" type="ORF">QWY31_05860</name>
</gene>
<comment type="caution">
    <text evidence="2">The sequence shown here is derived from an EMBL/GenBank/DDBJ whole genome shotgun (WGS) entry which is preliminary data.</text>
</comment>
<keyword evidence="1" id="KW-0732">Signal</keyword>
<name>A0ABT8F3Z0_9BACT</name>
<dbReference type="Proteomes" id="UP001168552">
    <property type="component" value="Unassembled WGS sequence"/>
</dbReference>
<evidence type="ECO:0000313" key="3">
    <source>
        <dbReference type="Proteomes" id="UP001168552"/>
    </source>
</evidence>
<protein>
    <submittedName>
        <fullName evidence="2">Nitrous oxide reductase accessory protein NosL</fullName>
    </submittedName>
</protein>
<organism evidence="2 3">
    <name type="scientific">Shiella aurantiaca</name>
    <dbReference type="NCBI Taxonomy" id="3058365"/>
    <lineage>
        <taxon>Bacteria</taxon>
        <taxon>Pseudomonadati</taxon>
        <taxon>Bacteroidota</taxon>
        <taxon>Cytophagia</taxon>
        <taxon>Cytophagales</taxon>
        <taxon>Shiellaceae</taxon>
        <taxon>Shiella</taxon>
    </lineage>
</organism>
<proteinExistence type="predicted"/>
<dbReference type="PANTHER" id="PTHR41247:SF1">
    <property type="entry name" value="HTH-TYPE TRANSCRIPTIONAL REPRESSOR YCNK"/>
    <property type="match status" value="1"/>
</dbReference>
<dbReference type="Gene3D" id="3.30.70.2050">
    <property type="match status" value="1"/>
</dbReference>
<reference evidence="2" key="1">
    <citation type="submission" date="2023-06" db="EMBL/GenBank/DDBJ databases">
        <title>Cytophagales bacterium Strain LB-30, isolated from soil.</title>
        <authorList>
            <person name="Liu B."/>
        </authorList>
    </citation>
    <scope>NUCLEOTIDE SEQUENCE</scope>
    <source>
        <strain evidence="2">LB-30</strain>
    </source>
</reference>
<feature type="chain" id="PRO_5045094404" evidence="1">
    <location>
        <begin position="17"/>
        <end position="143"/>
    </location>
</feature>
<dbReference type="RefSeq" id="WP_320003542.1">
    <property type="nucleotide sequence ID" value="NZ_JAUHJS010000002.1"/>
</dbReference>
<dbReference type="PANTHER" id="PTHR41247">
    <property type="entry name" value="HTH-TYPE TRANSCRIPTIONAL REPRESSOR YCNK"/>
    <property type="match status" value="1"/>
</dbReference>
<keyword evidence="3" id="KW-1185">Reference proteome</keyword>
<dbReference type="SUPFAM" id="SSF160387">
    <property type="entry name" value="NosL/MerB-like"/>
    <property type="match status" value="1"/>
</dbReference>
<sequence>MKTLGMLLFLSLACLACSVKPEPIAFGKASCHHCKMTLMDPKFGAEIVTSKGKVHTFDDINCMVNFMKEKALPQEEISYLMVVDMAKTKELIAAQQAFFVKGSSVNTPMGSGVVAFAKVEPYEAFIKEKGGELLTWKQVLDLF</sequence>
<accession>A0ABT8F3Z0</accession>
<dbReference type="EMBL" id="JAUHJS010000002">
    <property type="protein sequence ID" value="MDN4165018.1"/>
    <property type="molecule type" value="Genomic_DNA"/>
</dbReference>
<dbReference type="InterPro" id="IPR008719">
    <property type="entry name" value="N2O_reductase_NosL"/>
</dbReference>
<feature type="signal peptide" evidence="1">
    <location>
        <begin position="1"/>
        <end position="16"/>
    </location>
</feature>
<dbReference type="Pfam" id="PF05573">
    <property type="entry name" value="NosL"/>
    <property type="match status" value="1"/>
</dbReference>
<evidence type="ECO:0000313" key="2">
    <source>
        <dbReference type="EMBL" id="MDN4165018.1"/>
    </source>
</evidence>
<evidence type="ECO:0000256" key="1">
    <source>
        <dbReference type="SAM" id="SignalP"/>
    </source>
</evidence>